<gene>
    <name evidence="2" type="primary">OSJNBa0057G07.11</name>
</gene>
<evidence type="ECO:0008006" key="4">
    <source>
        <dbReference type="Google" id="ProtNLM"/>
    </source>
</evidence>
<proteinExistence type="predicted"/>
<feature type="region of interest" description="Disordered" evidence="1">
    <location>
        <begin position="139"/>
        <end position="163"/>
    </location>
</feature>
<feature type="region of interest" description="Disordered" evidence="1">
    <location>
        <begin position="604"/>
        <end position="648"/>
    </location>
</feature>
<feature type="compositionally biased region" description="Gly residues" evidence="1">
    <location>
        <begin position="139"/>
        <end position="148"/>
    </location>
</feature>
<sequence>MAAVGSRWLRLGRQPVRRDLPVDHLRLWLMDPRKNVICKLGSGWLVRSRWRQLRHRGRNRPKGLAFPKPNIPYRPTAGLVSLFAKTGTIRRKVRVNDQSVRSLPFSYAAVARLPMERNNRQGRPAVGGYGKFSARGFHPGFGGGNHQGGRGRGRGRGWFDGRGGRQDFFQGGRWFGSAGNGHGWNNGFGLNAGPSGGNFAGSHVGFNPNLGFQPFGTASGHGAVAGQEIFKPLAGFPPVGAPVAAGPVAQVGHGPVTDGPTIQGGASTAFPPAGGAAVVGAFPVAGGGVATDAAFPVLGGAGPPAAGTSAGPLLPSGGGATGSASVQATGGSAVSVDAKGQPIGASAKGKDDAGSGAIIALADGKGDSTAGPVASGTGGNVLSLLHGNLHSLEQQGELRGYTRDGLGFFHIPLSAGMRVKHEPKAALVKVTKGQMSVSSIISELERLIPGRWKWVVHDNGDGTFHTIFPSAAELSRMVEWGNVHTKVGEAEMEIVERGVGNEVKYVMPKVWVQCKGLPSELREYLIIWAVGSILGITKAVDMIFTRRYDIARLQVLVLDPSLIPDVVDVVIGDHLYELSFRVEPENGPKEPVPMEMENLDDGDLEKKKEGNVNQDLGKGAGLFDSGNNSKMGSGGQFSERGGPSAPSSQLNLIPESDGLTVSDEEFDGLDEETIMVDKAQIQESLVAKLSAIPEAVISPSRKSKRRASDSDQLVLERAEKLKAGKNLENLQARENNRISEYACSSINQVCTPNVDTESLDDQLEDNFLLQHLCSEIMEEVMDFSEDCNAQHSFKFELGWLLHDGFVDMEEIDFRWFCRNRLSTLMREEEIKWYQRAKTKDILEGDSNTKYFHLVANGKHRKTRIFQLQDGDQLINGDANLKSHITTYYKGLFGPPDDSDLQFDENNFVDIPQVSQLENEALIQ</sequence>
<reference evidence="3" key="1">
    <citation type="journal article" date="2005" name="Nature">
        <title>The map-based sequence of the rice genome.</title>
        <authorList>
            <consortium name="International rice genome sequencing project (IRGSP)"/>
            <person name="Matsumoto T."/>
            <person name="Wu J."/>
            <person name="Kanamori H."/>
            <person name="Katayose Y."/>
            <person name="Fujisawa M."/>
            <person name="Namiki N."/>
            <person name="Mizuno H."/>
            <person name="Yamamoto K."/>
            <person name="Antonio B.A."/>
            <person name="Baba T."/>
            <person name="Sakata K."/>
            <person name="Nagamura Y."/>
            <person name="Aoki H."/>
            <person name="Arikawa K."/>
            <person name="Arita K."/>
            <person name="Bito T."/>
            <person name="Chiden Y."/>
            <person name="Fujitsuka N."/>
            <person name="Fukunaka R."/>
            <person name="Hamada M."/>
            <person name="Harada C."/>
            <person name="Hayashi A."/>
            <person name="Hijishita S."/>
            <person name="Honda M."/>
            <person name="Hosokawa S."/>
            <person name="Ichikawa Y."/>
            <person name="Idonuma A."/>
            <person name="Iijima M."/>
            <person name="Ikeda M."/>
            <person name="Ikeno M."/>
            <person name="Ito K."/>
            <person name="Ito S."/>
            <person name="Ito T."/>
            <person name="Ito Y."/>
            <person name="Ito Y."/>
            <person name="Iwabuchi A."/>
            <person name="Kamiya K."/>
            <person name="Karasawa W."/>
            <person name="Kurita K."/>
            <person name="Katagiri S."/>
            <person name="Kikuta A."/>
            <person name="Kobayashi H."/>
            <person name="Kobayashi N."/>
            <person name="Machita K."/>
            <person name="Maehara T."/>
            <person name="Masukawa M."/>
            <person name="Mizubayashi T."/>
            <person name="Mukai Y."/>
            <person name="Nagasaki H."/>
            <person name="Nagata Y."/>
            <person name="Naito S."/>
            <person name="Nakashima M."/>
            <person name="Nakama Y."/>
            <person name="Nakamichi Y."/>
            <person name="Nakamura M."/>
            <person name="Meguro A."/>
            <person name="Negishi M."/>
            <person name="Ohta I."/>
            <person name="Ohta T."/>
            <person name="Okamoto M."/>
            <person name="Ono N."/>
            <person name="Saji S."/>
            <person name="Sakaguchi M."/>
            <person name="Sakai K."/>
            <person name="Shibata M."/>
            <person name="Shimokawa T."/>
            <person name="Song J."/>
            <person name="Takazaki Y."/>
            <person name="Terasawa K."/>
            <person name="Tsugane M."/>
            <person name="Tsuji K."/>
            <person name="Ueda S."/>
            <person name="Waki K."/>
            <person name="Yamagata H."/>
            <person name="Yamamoto M."/>
            <person name="Yamamoto S."/>
            <person name="Yamane H."/>
            <person name="Yoshiki S."/>
            <person name="Yoshihara R."/>
            <person name="Yukawa K."/>
            <person name="Zhong H."/>
            <person name="Yano M."/>
            <person name="Yuan Q."/>
            <person name="Ouyang S."/>
            <person name="Liu J."/>
            <person name="Jones K.M."/>
            <person name="Gansberger K."/>
            <person name="Moffat K."/>
            <person name="Hill J."/>
            <person name="Bera J."/>
            <person name="Fadrosh D."/>
            <person name="Jin S."/>
            <person name="Johri S."/>
            <person name="Kim M."/>
            <person name="Overton L."/>
            <person name="Reardon M."/>
            <person name="Tsitrin T."/>
            <person name="Vuong H."/>
            <person name="Weaver B."/>
            <person name="Ciecko A."/>
            <person name="Tallon L."/>
            <person name="Jackson J."/>
            <person name="Pai G."/>
            <person name="Aken S.V."/>
            <person name="Utterback T."/>
            <person name="Reidmuller S."/>
            <person name="Feldblyum T."/>
            <person name="Hsiao J."/>
            <person name="Zismann V."/>
            <person name="Iobst S."/>
            <person name="de Vazeille A.R."/>
            <person name="Buell C.R."/>
            <person name="Ying K."/>
            <person name="Li Y."/>
            <person name="Lu T."/>
            <person name="Huang Y."/>
            <person name="Zhao Q."/>
            <person name="Feng Q."/>
            <person name="Zhang L."/>
            <person name="Zhu J."/>
            <person name="Weng Q."/>
            <person name="Mu J."/>
            <person name="Lu Y."/>
            <person name="Fan D."/>
            <person name="Liu Y."/>
            <person name="Guan J."/>
            <person name="Zhang Y."/>
            <person name="Yu S."/>
            <person name="Liu X."/>
            <person name="Zhang Y."/>
            <person name="Hong G."/>
            <person name="Han B."/>
            <person name="Choisne N."/>
            <person name="Demange N."/>
            <person name="Orjeda G."/>
            <person name="Samain S."/>
            <person name="Cattolico L."/>
            <person name="Pelletier E."/>
            <person name="Couloux A."/>
            <person name="Segurens B."/>
            <person name="Wincker P."/>
            <person name="D'Hont A."/>
            <person name="Scarpelli C."/>
            <person name="Weissenbach J."/>
            <person name="Salanoubat M."/>
            <person name="Quetier F."/>
            <person name="Yu Y."/>
            <person name="Kim H.R."/>
            <person name="Rambo T."/>
            <person name="Currie J."/>
            <person name="Collura K."/>
            <person name="Luo M."/>
            <person name="Yang T."/>
            <person name="Ammiraju J.S.S."/>
            <person name="Engler F."/>
            <person name="Soderlund C."/>
            <person name="Wing R.A."/>
            <person name="Palmer L.E."/>
            <person name="de la Bastide M."/>
            <person name="Spiegel L."/>
            <person name="Nascimento L."/>
            <person name="Zutavern T."/>
            <person name="O'Shaughnessy A."/>
            <person name="Dike S."/>
            <person name="Dedhia N."/>
            <person name="Preston R."/>
            <person name="Balija V."/>
            <person name="McCombie W.R."/>
            <person name="Chow T."/>
            <person name="Chen H."/>
            <person name="Chung M."/>
            <person name="Chen C."/>
            <person name="Shaw J."/>
            <person name="Wu H."/>
            <person name="Hsiao K."/>
            <person name="Chao Y."/>
            <person name="Chu M."/>
            <person name="Cheng C."/>
            <person name="Hour A."/>
            <person name="Lee P."/>
            <person name="Lin S."/>
            <person name="Lin Y."/>
            <person name="Liou J."/>
            <person name="Liu S."/>
            <person name="Hsing Y."/>
            <person name="Raghuvanshi S."/>
            <person name="Mohanty A."/>
            <person name="Bharti A.K."/>
            <person name="Gaur A."/>
            <person name="Gupta V."/>
            <person name="Kumar D."/>
            <person name="Ravi V."/>
            <person name="Vij S."/>
            <person name="Kapur A."/>
            <person name="Khurana P."/>
            <person name="Khurana P."/>
            <person name="Khurana J.P."/>
            <person name="Tyagi A.K."/>
            <person name="Gaikwad K."/>
            <person name="Singh A."/>
            <person name="Dalal V."/>
            <person name="Srivastava S."/>
            <person name="Dixit A."/>
            <person name="Pal A.K."/>
            <person name="Ghazi I.A."/>
            <person name="Yadav M."/>
            <person name="Pandit A."/>
            <person name="Bhargava A."/>
            <person name="Sureshbabu K."/>
            <person name="Batra K."/>
            <person name="Sharma T.R."/>
            <person name="Mohapatra T."/>
            <person name="Singh N.K."/>
            <person name="Messing J."/>
            <person name="Nelson A.B."/>
            <person name="Fuks G."/>
            <person name="Kavchok S."/>
            <person name="Keizer G."/>
            <person name="Linton E."/>
            <person name="Llaca V."/>
            <person name="Song R."/>
            <person name="Tanyolac B."/>
            <person name="Young S."/>
            <person name="Ho-Il K."/>
            <person name="Hahn J.H."/>
            <person name="Sangsakoo G."/>
            <person name="Vanavichit A."/>
            <person name="de Mattos Luiz.A.T."/>
            <person name="Zimmer P.D."/>
            <person name="Malone G."/>
            <person name="Dellagostin O."/>
            <person name="de Oliveira A.C."/>
            <person name="Bevan M."/>
            <person name="Bancroft I."/>
            <person name="Minx P."/>
            <person name="Cordum H."/>
            <person name="Wilson R."/>
            <person name="Cheng Z."/>
            <person name="Jin W."/>
            <person name="Jiang J."/>
            <person name="Leong S.A."/>
            <person name="Iwama H."/>
            <person name="Gojobori T."/>
            <person name="Itoh T."/>
            <person name="Niimura Y."/>
            <person name="Fujii Y."/>
            <person name="Habara T."/>
            <person name="Sakai H."/>
            <person name="Sato Y."/>
            <person name="Wilson G."/>
            <person name="Kumar K."/>
            <person name="McCouch S."/>
            <person name="Juretic N."/>
            <person name="Hoen D."/>
            <person name="Wright S."/>
            <person name="Bruskiewich R."/>
            <person name="Bureau T."/>
            <person name="Miyao A."/>
            <person name="Hirochika H."/>
            <person name="Nishikawa T."/>
            <person name="Kadowaki K."/>
            <person name="Sugiura M."/>
            <person name="Burr B."/>
            <person name="Sasaki T."/>
        </authorList>
    </citation>
    <scope>NUCLEOTIDE SEQUENCE [LARGE SCALE GENOMIC DNA]</scope>
    <source>
        <strain evidence="3">cv. Nipponbare</strain>
    </source>
</reference>
<protein>
    <recommendedName>
        <fullName evidence="4">DUF4283 domain-containing protein</fullName>
    </recommendedName>
</protein>
<dbReference type="Proteomes" id="UP000000763">
    <property type="component" value="Chromosome 3"/>
</dbReference>
<organism evidence="2 3">
    <name type="scientific">Oryza sativa subsp. japonica</name>
    <name type="common">Rice</name>
    <dbReference type="NCBI Taxonomy" id="39947"/>
    <lineage>
        <taxon>Eukaryota</taxon>
        <taxon>Viridiplantae</taxon>
        <taxon>Streptophyta</taxon>
        <taxon>Embryophyta</taxon>
        <taxon>Tracheophyta</taxon>
        <taxon>Spermatophyta</taxon>
        <taxon>Magnoliopsida</taxon>
        <taxon>Liliopsida</taxon>
        <taxon>Poales</taxon>
        <taxon>Poaceae</taxon>
        <taxon>BOP clade</taxon>
        <taxon>Oryzoideae</taxon>
        <taxon>Oryzeae</taxon>
        <taxon>Oryzinae</taxon>
        <taxon>Oryza</taxon>
        <taxon>Oryza sativa</taxon>
    </lineage>
</organism>
<evidence type="ECO:0000313" key="3">
    <source>
        <dbReference type="Proteomes" id="UP000000763"/>
    </source>
</evidence>
<name>Q10D61_ORYSJ</name>
<dbReference type="PANTHER" id="PTHR33170">
    <property type="entry name" value="DUF4283 DOMAIN-CONTAINING PROTEIN-RELATED"/>
    <property type="match status" value="1"/>
</dbReference>
<evidence type="ECO:0000256" key="1">
    <source>
        <dbReference type="SAM" id="MobiDB-lite"/>
    </source>
</evidence>
<reference evidence="3" key="2">
    <citation type="journal article" date="2008" name="Nucleic Acids Res.">
        <title>The rice annotation project database (RAP-DB): 2008 update.</title>
        <authorList>
            <consortium name="The rice annotation project (RAP)"/>
        </authorList>
    </citation>
    <scope>GENOME REANNOTATION</scope>
    <source>
        <strain evidence="3">cv. Nipponbare</strain>
    </source>
</reference>
<accession>Q10D61</accession>
<dbReference type="AlphaFoldDB" id="Q10D61"/>
<dbReference type="PANTHER" id="PTHR33170:SF41">
    <property type="entry name" value="CCHC-TYPE DOMAIN-CONTAINING PROTEIN"/>
    <property type="match status" value="1"/>
</dbReference>
<dbReference type="EMBL" id="AC117988">
    <property type="protein sequence ID" value="AAP44694.1"/>
    <property type="molecule type" value="Genomic_DNA"/>
</dbReference>
<evidence type="ECO:0000313" key="2">
    <source>
        <dbReference type="EMBL" id="AAP44694.1"/>
    </source>
</evidence>